<dbReference type="Proteomes" id="UP001237642">
    <property type="component" value="Unassembled WGS sequence"/>
</dbReference>
<protein>
    <submittedName>
        <fullName evidence="3">Uncharacterized protein</fullName>
    </submittedName>
</protein>
<feature type="transmembrane region" description="Helical" evidence="1">
    <location>
        <begin position="170"/>
        <end position="193"/>
    </location>
</feature>
<dbReference type="InterPro" id="IPR036397">
    <property type="entry name" value="RNaseH_sf"/>
</dbReference>
<dbReference type="Gene3D" id="3.30.420.10">
    <property type="entry name" value="Ribonuclease H-like superfamily/Ribonuclease H"/>
    <property type="match status" value="1"/>
</dbReference>
<evidence type="ECO:0000313" key="3">
    <source>
        <dbReference type="EMBL" id="KAK1365279.1"/>
    </source>
</evidence>
<dbReference type="GO" id="GO:0003676">
    <property type="term" value="F:nucleic acid binding"/>
    <property type="evidence" value="ECO:0007669"/>
    <property type="project" value="InterPro"/>
</dbReference>
<evidence type="ECO:0000256" key="2">
    <source>
        <dbReference type="SAM" id="SignalP"/>
    </source>
</evidence>
<evidence type="ECO:0000313" key="4">
    <source>
        <dbReference type="Proteomes" id="UP001237642"/>
    </source>
</evidence>
<comment type="caution">
    <text evidence="3">The sequence shown here is derived from an EMBL/GenBank/DDBJ whole genome shotgun (WGS) entry which is preliminary data.</text>
</comment>
<accession>A0AAD8HF69</accession>
<reference evidence="3" key="1">
    <citation type="submission" date="2023-02" db="EMBL/GenBank/DDBJ databases">
        <title>Genome of toxic invasive species Heracleum sosnowskyi carries increased number of genes despite the absence of recent whole-genome duplications.</title>
        <authorList>
            <person name="Schelkunov M."/>
            <person name="Shtratnikova V."/>
            <person name="Makarenko M."/>
            <person name="Klepikova A."/>
            <person name="Omelchenko D."/>
            <person name="Novikova G."/>
            <person name="Obukhova E."/>
            <person name="Bogdanov V."/>
            <person name="Penin A."/>
            <person name="Logacheva M."/>
        </authorList>
    </citation>
    <scope>NUCLEOTIDE SEQUENCE</scope>
    <source>
        <strain evidence="3">Hsosn_3</strain>
        <tissue evidence="3">Leaf</tissue>
    </source>
</reference>
<name>A0AAD8HF69_9APIA</name>
<gene>
    <name evidence="3" type="ORF">POM88_040840</name>
</gene>
<organism evidence="3 4">
    <name type="scientific">Heracleum sosnowskyi</name>
    <dbReference type="NCBI Taxonomy" id="360622"/>
    <lineage>
        <taxon>Eukaryota</taxon>
        <taxon>Viridiplantae</taxon>
        <taxon>Streptophyta</taxon>
        <taxon>Embryophyta</taxon>
        <taxon>Tracheophyta</taxon>
        <taxon>Spermatophyta</taxon>
        <taxon>Magnoliopsida</taxon>
        <taxon>eudicotyledons</taxon>
        <taxon>Gunneridae</taxon>
        <taxon>Pentapetalae</taxon>
        <taxon>asterids</taxon>
        <taxon>campanulids</taxon>
        <taxon>Apiales</taxon>
        <taxon>Apiaceae</taxon>
        <taxon>Apioideae</taxon>
        <taxon>apioid superclade</taxon>
        <taxon>Tordylieae</taxon>
        <taxon>Tordyliinae</taxon>
        <taxon>Heracleum</taxon>
    </lineage>
</organism>
<keyword evidence="1" id="KW-0812">Transmembrane</keyword>
<dbReference type="EMBL" id="JAUIZM010000009">
    <property type="protein sequence ID" value="KAK1365279.1"/>
    <property type="molecule type" value="Genomic_DNA"/>
</dbReference>
<keyword evidence="4" id="KW-1185">Reference proteome</keyword>
<reference evidence="3" key="2">
    <citation type="submission" date="2023-05" db="EMBL/GenBank/DDBJ databases">
        <authorList>
            <person name="Schelkunov M.I."/>
        </authorList>
    </citation>
    <scope>NUCLEOTIDE SEQUENCE</scope>
    <source>
        <strain evidence="3">Hsosn_3</strain>
        <tissue evidence="3">Leaf</tissue>
    </source>
</reference>
<evidence type="ECO:0000256" key="1">
    <source>
        <dbReference type="SAM" id="Phobius"/>
    </source>
</evidence>
<dbReference type="AlphaFoldDB" id="A0AAD8HF69"/>
<feature type="chain" id="PRO_5042171191" evidence="2">
    <location>
        <begin position="17"/>
        <end position="219"/>
    </location>
</feature>
<dbReference type="PANTHER" id="PTHR22891">
    <property type="entry name" value="EUKARYOTIC TRANSLATION INITIATION FACTOR 2C"/>
    <property type="match status" value="1"/>
</dbReference>
<keyword evidence="1" id="KW-0472">Membrane</keyword>
<keyword evidence="1" id="KW-1133">Transmembrane helix</keyword>
<feature type="signal peptide" evidence="2">
    <location>
        <begin position="1"/>
        <end position="16"/>
    </location>
</feature>
<proteinExistence type="predicted"/>
<sequence length="219" mass="24145">MLNLLWGLCAQLVANGQPVAEKTAKKVLQGIGYGVAVVRKGATVVDVADVRRKCTLRTQNVIDGGCGIEKLVKSQSSKVEIIESLFKPSPNGHYEGAALLDFYSTTNGQKPSLIVVFRDGVSESQRYTQIHGDCCPEESSYSFKLAVSLRMFLLVLFVDTKIVHPRNYYLYMCAQEGMIACAVFFGAVLIYIAKNEATLSLIMIRSDVNKDFDIFGARE</sequence>
<keyword evidence="2" id="KW-0732">Signal</keyword>